<evidence type="ECO:0000313" key="2">
    <source>
        <dbReference type="EMBL" id="CAI2377053.1"/>
    </source>
</evidence>
<proteinExistence type="predicted"/>
<organism evidence="2 3">
    <name type="scientific">Euplotes crassus</name>
    <dbReference type="NCBI Taxonomy" id="5936"/>
    <lineage>
        <taxon>Eukaryota</taxon>
        <taxon>Sar</taxon>
        <taxon>Alveolata</taxon>
        <taxon>Ciliophora</taxon>
        <taxon>Intramacronucleata</taxon>
        <taxon>Spirotrichea</taxon>
        <taxon>Hypotrichia</taxon>
        <taxon>Euplotida</taxon>
        <taxon>Euplotidae</taxon>
        <taxon>Moneuplotes</taxon>
    </lineage>
</organism>
<dbReference type="Proteomes" id="UP001295684">
    <property type="component" value="Unassembled WGS sequence"/>
</dbReference>
<reference evidence="2" key="1">
    <citation type="submission" date="2023-07" db="EMBL/GenBank/DDBJ databases">
        <authorList>
            <consortium name="AG Swart"/>
            <person name="Singh M."/>
            <person name="Singh A."/>
            <person name="Seah K."/>
            <person name="Emmerich C."/>
        </authorList>
    </citation>
    <scope>NUCLEOTIDE SEQUENCE</scope>
    <source>
        <strain evidence="2">DP1</strain>
    </source>
</reference>
<sequence length="288" mass="32868">MIDVDETSLSSEMRDAKLRELCKNVIDNKPKIVDKIKRAFPTLNFLDCHKIRALLQDLKRAGKLVKFIKETPSKKAAEKNSQEAQEATKNKEETKAKSNGENIPPNQAKRPRPYYVGSEALRGKKRKSKAVSKLRETLTMKSKKKDPNQMGIETFLVPKRRKKTDNSQFLMMGCSDSYSCMPASSQSSIISTESRVRSKKRLNKLMGKKSVGSKTRSRLNSNDFHTEEDCSSLSALQTIKTRKRNRLNYLKSEDMMLMSACEEDSAISVQSHITRKFRKRKAIPFTHS</sequence>
<keyword evidence="3" id="KW-1185">Reference proteome</keyword>
<accession>A0AAD1XQ45</accession>
<gene>
    <name evidence="2" type="ORF">ECRASSUSDP1_LOCUS18434</name>
</gene>
<feature type="compositionally biased region" description="Basic and acidic residues" evidence="1">
    <location>
        <begin position="72"/>
        <end position="98"/>
    </location>
</feature>
<feature type="region of interest" description="Disordered" evidence="1">
    <location>
        <begin position="72"/>
        <end position="113"/>
    </location>
</feature>
<protein>
    <submittedName>
        <fullName evidence="2">Uncharacterized protein</fullName>
    </submittedName>
</protein>
<evidence type="ECO:0000256" key="1">
    <source>
        <dbReference type="SAM" id="MobiDB-lite"/>
    </source>
</evidence>
<dbReference type="AlphaFoldDB" id="A0AAD1XQ45"/>
<name>A0AAD1XQ45_EUPCR</name>
<evidence type="ECO:0000313" key="3">
    <source>
        <dbReference type="Proteomes" id="UP001295684"/>
    </source>
</evidence>
<comment type="caution">
    <text evidence="2">The sequence shown here is derived from an EMBL/GenBank/DDBJ whole genome shotgun (WGS) entry which is preliminary data.</text>
</comment>
<dbReference type="EMBL" id="CAMPGE010018654">
    <property type="protein sequence ID" value="CAI2377053.1"/>
    <property type="molecule type" value="Genomic_DNA"/>
</dbReference>